<dbReference type="BRENDA" id="4.4.1.14">
    <property type="organism ID" value="4816"/>
</dbReference>
<dbReference type="InterPro" id="IPR050478">
    <property type="entry name" value="Ethylene_sulfur-biosynth"/>
</dbReference>
<dbReference type="PRINTS" id="PR00753">
    <property type="entry name" value="ACCSYNTHASE"/>
</dbReference>
<dbReference type="AlphaFoldDB" id="A2IA39"/>
<evidence type="ECO:0000256" key="1">
    <source>
        <dbReference type="ARBA" id="ARBA00007441"/>
    </source>
</evidence>
<organism evidence="4">
    <name type="scientific">Picea engelmannii x Picea glauca</name>
    <name type="common">Hybrid white spruce</name>
    <dbReference type="NCBI Taxonomy" id="373101"/>
    <lineage>
        <taxon>Eukaryota</taxon>
        <taxon>Viridiplantae</taxon>
        <taxon>Streptophyta</taxon>
        <taxon>Embryophyta</taxon>
        <taxon>Tracheophyta</taxon>
        <taxon>Spermatophyta</taxon>
        <taxon>Pinopsida</taxon>
        <taxon>Pinidae</taxon>
        <taxon>Conifers I</taxon>
        <taxon>Pinales</taxon>
        <taxon>Pinaceae</taxon>
        <taxon>Picea</taxon>
    </lineage>
</organism>
<dbReference type="InterPro" id="IPR015424">
    <property type="entry name" value="PyrdxlP-dep_Trfase"/>
</dbReference>
<gene>
    <name evidence="4" type="primary">ACS3a</name>
</gene>
<evidence type="ECO:0000313" key="4">
    <source>
        <dbReference type="EMBL" id="ABM60749.1"/>
    </source>
</evidence>
<evidence type="ECO:0000256" key="2">
    <source>
        <dbReference type="ARBA" id="ARBA00022898"/>
    </source>
</evidence>
<name>A2IA39_PICXS</name>
<dbReference type="GO" id="GO:0030170">
    <property type="term" value="F:pyridoxal phosphate binding"/>
    <property type="evidence" value="ECO:0007669"/>
    <property type="project" value="InterPro"/>
</dbReference>
<dbReference type="InterPro" id="IPR015421">
    <property type="entry name" value="PyrdxlP-dep_Trfase_major"/>
</dbReference>
<dbReference type="PROSITE" id="PS00105">
    <property type="entry name" value="AA_TRANSFER_CLASS_1"/>
    <property type="match status" value="1"/>
</dbReference>
<dbReference type="EMBL" id="EF179150">
    <property type="protein sequence ID" value="ABM60749.1"/>
    <property type="molecule type" value="mRNA"/>
</dbReference>
<dbReference type="Gene3D" id="3.90.1150.10">
    <property type="entry name" value="Aspartate Aminotransferase, domain 1"/>
    <property type="match status" value="1"/>
</dbReference>
<reference evidence="4" key="1">
    <citation type="journal article" date="2007" name="Plant Physiol.">
        <title>Aminocyclopropane carboxylic acid synthase is a regulated step in ethylene-dependent induced conifer defense. Full-length cDNA cloning of a multigene family, differential constitutive, and wound- and insect-induced expression, and cellular and subcellular localization in spruce and Douglas fir.</title>
        <authorList>
            <person name="Ralph S.G."/>
            <person name="Hudgins J.W."/>
            <person name="Jancsik S."/>
            <person name="Franceschi V.R."/>
            <person name="Bohlmann J."/>
        </authorList>
    </citation>
    <scope>NUCLEOTIDE SEQUENCE</scope>
</reference>
<dbReference type="Pfam" id="PF00155">
    <property type="entry name" value="Aminotran_1_2"/>
    <property type="match status" value="1"/>
</dbReference>
<dbReference type="InterPro" id="IPR004838">
    <property type="entry name" value="NHTrfase_class1_PyrdxlP-BS"/>
</dbReference>
<dbReference type="PANTHER" id="PTHR43795">
    <property type="entry name" value="BIFUNCTIONAL ASPARTATE AMINOTRANSFERASE AND GLUTAMATE/ASPARTATE-PREPHENATE AMINOTRANSFERASE-RELATED"/>
    <property type="match status" value="1"/>
</dbReference>
<dbReference type="Gene3D" id="3.40.640.10">
    <property type="entry name" value="Type I PLP-dependent aspartate aminotransferase-like (Major domain)"/>
    <property type="match status" value="1"/>
</dbReference>
<comment type="similarity">
    <text evidence="1">Belongs to the class-I pyridoxal-phosphate-dependent aminotransferase family.</text>
</comment>
<dbReference type="GO" id="GO:0006520">
    <property type="term" value="P:amino acid metabolic process"/>
    <property type="evidence" value="ECO:0007669"/>
    <property type="project" value="TreeGrafter"/>
</dbReference>
<dbReference type="SUPFAM" id="SSF53383">
    <property type="entry name" value="PLP-dependent transferases"/>
    <property type="match status" value="1"/>
</dbReference>
<proteinExistence type="evidence at transcript level"/>
<dbReference type="PANTHER" id="PTHR43795:SF39">
    <property type="entry name" value="AMINOTRANSFERASE CLASS I_CLASSII DOMAIN-CONTAINING PROTEIN"/>
    <property type="match status" value="1"/>
</dbReference>
<dbReference type="InterPro" id="IPR004839">
    <property type="entry name" value="Aminotransferase_I/II_large"/>
</dbReference>
<dbReference type="CDD" id="cd00609">
    <property type="entry name" value="AAT_like"/>
    <property type="match status" value="1"/>
</dbReference>
<keyword evidence="2" id="KW-0663">Pyridoxal phosphate</keyword>
<feature type="domain" description="Aminotransferase class I/classII large" evidence="3">
    <location>
        <begin position="60"/>
        <end position="440"/>
    </location>
</feature>
<sequence length="520" mass="58155">MCKPTTQRQQQANPRMPARGVCLSSLATSKAHGEDSPYFDGWKEYDANPYHPTDNPSGVIQMGLAENQLSFDLLESWLLAHPKASICAEEGVSRFKEIALYQDYHGLPACRKAIAKFMEEVGGRKAMFEKDRIVLTAGATAAHEVLTFCLADPGEAFLVPTPYYPGFDRDLRWRTGVELIPVHCSSDNDFQITIPALEAAYQNARDRNIQVKGLLITNPSNPLGTTMDATALRKLLAFVSGKNIHLVCDEIYSGSVFSSPKSTSIAEILATDKTYQSERVHIIYSLSKDLGLPGFRVGVIYSYNDTVVTAARRMSSFSLVSSQTQHLLASMLSDMEFVRKYLAENSKRLQKRHEMFVSGLRLAGINCLNSNGALFCWVDLRHLLESHDQEGEVILWKIVLKEIGLNVSPGSSCHCSEFGWFRFCFANMTDQIVKESLNRIQLFMKSRRSNQLYDEGGAYQKKPLNADEASEEFNFTGKYSTIEVDNGSLRSMNVHSSGCLRLEEATRSEVPQQELKDGVY</sequence>
<accession>A2IA39</accession>
<protein>
    <submittedName>
        <fullName evidence="4">ACC synthase</fullName>
    </submittedName>
</protein>
<dbReference type="InterPro" id="IPR015422">
    <property type="entry name" value="PyrdxlP-dep_Trfase_small"/>
</dbReference>
<evidence type="ECO:0000259" key="3">
    <source>
        <dbReference type="Pfam" id="PF00155"/>
    </source>
</evidence>
<dbReference type="GO" id="GO:0008483">
    <property type="term" value="F:transaminase activity"/>
    <property type="evidence" value="ECO:0007669"/>
    <property type="project" value="TreeGrafter"/>
</dbReference>